<dbReference type="InterPro" id="IPR036732">
    <property type="entry name" value="AFP_Neu5c_C_sf"/>
</dbReference>
<dbReference type="InterPro" id="IPR013132">
    <property type="entry name" value="PseI/NeuA/B-like_N"/>
</dbReference>
<dbReference type="EMBL" id="FNQC01000013">
    <property type="protein sequence ID" value="SDZ40686.1"/>
    <property type="molecule type" value="Genomic_DNA"/>
</dbReference>
<dbReference type="InterPro" id="IPR013974">
    <property type="entry name" value="SAF"/>
</dbReference>
<dbReference type="InterPro" id="IPR013785">
    <property type="entry name" value="Aldolase_TIM"/>
</dbReference>
<dbReference type="PANTHER" id="PTHR42966">
    <property type="entry name" value="N-ACETYLNEURAMINATE SYNTHASE"/>
    <property type="match status" value="1"/>
</dbReference>
<dbReference type="Gene3D" id="3.20.20.70">
    <property type="entry name" value="Aldolase class I"/>
    <property type="match status" value="1"/>
</dbReference>
<name>A0A1H3SRP3_9BACT</name>
<dbReference type="InterPro" id="IPR057736">
    <property type="entry name" value="SAF_PseI/NeuA/NeuB"/>
</dbReference>
<dbReference type="PROSITE" id="PS50844">
    <property type="entry name" value="AFP_LIKE"/>
    <property type="match status" value="1"/>
</dbReference>
<organism evidence="2 3">
    <name type="scientific">Rhodonellum ikkaensis</name>
    <dbReference type="NCBI Taxonomy" id="336829"/>
    <lineage>
        <taxon>Bacteria</taxon>
        <taxon>Pseudomonadati</taxon>
        <taxon>Bacteroidota</taxon>
        <taxon>Cytophagia</taxon>
        <taxon>Cytophagales</taxon>
        <taxon>Cytophagaceae</taxon>
        <taxon>Rhodonellum</taxon>
    </lineage>
</organism>
<dbReference type="NCBIfam" id="TIGR03569">
    <property type="entry name" value="NeuB_NnaB"/>
    <property type="match status" value="1"/>
</dbReference>
<dbReference type="Proteomes" id="UP000199663">
    <property type="component" value="Unassembled WGS sequence"/>
</dbReference>
<dbReference type="Gene3D" id="3.90.1210.10">
    <property type="entry name" value="Antifreeze-like/N-acetylneuraminic acid synthase C-terminal domain"/>
    <property type="match status" value="1"/>
</dbReference>
<feature type="domain" description="AFP-like" evidence="1">
    <location>
        <begin position="295"/>
        <end position="351"/>
    </location>
</feature>
<evidence type="ECO:0000313" key="2">
    <source>
        <dbReference type="EMBL" id="SDZ40686.1"/>
    </source>
</evidence>
<dbReference type="SUPFAM" id="SSF51269">
    <property type="entry name" value="AFP III-like domain"/>
    <property type="match status" value="1"/>
</dbReference>
<dbReference type="SUPFAM" id="SSF51569">
    <property type="entry name" value="Aldolase"/>
    <property type="match status" value="1"/>
</dbReference>
<sequence length="351" mass="38752">MGGKSSKIQMKNKSVLIIAEAGVNHNGDLDKALKLIDVAADSGADYVKFQTFKAESIVSRDAKKADYQIDNFENTSDTQFDMLKKLEMGEDWYPNLIKRCLEKQIHFLSTGFDSESIDFLNELNIPFYKIPSGEITNKPFLQHIAKKGKDIILSTGMANLAEVKAALKVIETEGISRDRITVLHCNTEYPTPMEDVNLLAMNQMARELGVKVGYSDHTLGLEVAIAAVALGACVIEKHFTLDRSLVGPDHAASLEPEELKAMVRGIRNIEKAISGSGTKEPSKSEQKNIAIARKSLHLTRDLFSGHILTNEDLMALRPGDGICPMDIDQVIGKEIKHNLIKGSKLQNADFE</sequence>
<accession>A0A1H3SRP3</accession>
<evidence type="ECO:0000259" key="1">
    <source>
        <dbReference type="PROSITE" id="PS50844"/>
    </source>
</evidence>
<gene>
    <name evidence="2" type="ORF">SAMN05444412_11353</name>
</gene>
<proteinExistence type="predicted"/>
<dbReference type="InterPro" id="IPR006190">
    <property type="entry name" value="SAF_AFP_Neu5Ac"/>
</dbReference>
<dbReference type="Pfam" id="PF08666">
    <property type="entry name" value="SAF"/>
    <property type="match status" value="1"/>
</dbReference>
<reference evidence="2 3" key="1">
    <citation type="submission" date="2016-10" db="EMBL/GenBank/DDBJ databases">
        <authorList>
            <person name="Varghese N."/>
            <person name="Submissions S."/>
        </authorList>
    </citation>
    <scope>NUCLEOTIDE SEQUENCE [LARGE SCALE GENOMIC DNA]</scope>
    <source>
        <strain evidence="2 3">DSM 17997</strain>
    </source>
</reference>
<dbReference type="CDD" id="cd11615">
    <property type="entry name" value="SAF_NeuB_like"/>
    <property type="match status" value="1"/>
</dbReference>
<dbReference type="SMART" id="SM00858">
    <property type="entry name" value="SAF"/>
    <property type="match status" value="1"/>
</dbReference>
<comment type="caution">
    <text evidence="2">The sequence shown here is derived from an EMBL/GenBank/DDBJ whole genome shotgun (WGS) entry which is preliminary data.</text>
</comment>
<dbReference type="InterPro" id="IPR020007">
    <property type="entry name" value="NeuB/NeuA"/>
</dbReference>
<protein>
    <submittedName>
        <fullName evidence="2">N-acetylneuraminate synthase</fullName>
    </submittedName>
</protein>
<keyword evidence="3" id="KW-1185">Reference proteome</keyword>
<dbReference type="PANTHER" id="PTHR42966:SF1">
    <property type="entry name" value="SIALIC ACID SYNTHASE"/>
    <property type="match status" value="1"/>
</dbReference>
<evidence type="ECO:0000313" key="3">
    <source>
        <dbReference type="Proteomes" id="UP000199663"/>
    </source>
</evidence>
<dbReference type="InterPro" id="IPR051690">
    <property type="entry name" value="PseI-like"/>
</dbReference>
<dbReference type="Pfam" id="PF03102">
    <property type="entry name" value="NeuB"/>
    <property type="match status" value="1"/>
</dbReference>